<comment type="caution">
    <text evidence="2">The sequence shown here is derived from an EMBL/GenBank/DDBJ whole genome shotgun (WGS) entry which is preliminary data.</text>
</comment>
<keyword evidence="1" id="KW-0732">Signal</keyword>
<evidence type="ECO:0008006" key="4">
    <source>
        <dbReference type="Google" id="ProtNLM"/>
    </source>
</evidence>
<sequence length="43" mass="4618">MSKSIKAVMALSLVAFVAACAQQEEVVYVEPAPVAAEPTYNKY</sequence>
<dbReference type="RefSeq" id="WP_279533228.1">
    <property type="nucleotide sequence ID" value="NZ_SLXP01000001.1"/>
</dbReference>
<dbReference type="PROSITE" id="PS51257">
    <property type="entry name" value="PROKAR_LIPOPROTEIN"/>
    <property type="match status" value="1"/>
</dbReference>
<keyword evidence="3" id="KW-1185">Reference proteome</keyword>
<evidence type="ECO:0000313" key="3">
    <source>
        <dbReference type="Proteomes" id="UP000294835"/>
    </source>
</evidence>
<reference evidence="2 3" key="1">
    <citation type="submission" date="2019-03" db="EMBL/GenBank/DDBJ databases">
        <title>Genomic Encyclopedia of Type Strains, Phase IV (KMG-IV): sequencing the most valuable type-strain genomes for metagenomic binning, comparative biology and taxonomic classification.</title>
        <authorList>
            <person name="Goeker M."/>
        </authorList>
    </citation>
    <scope>NUCLEOTIDE SEQUENCE [LARGE SCALE GENOMIC DNA]</scope>
    <source>
        <strain evidence="2 3">DSM 18063</strain>
    </source>
</reference>
<proteinExistence type="predicted"/>
<dbReference type="AlphaFoldDB" id="A0A4R2Q5I0"/>
<dbReference type="Proteomes" id="UP000294835">
    <property type="component" value="Unassembled WGS sequence"/>
</dbReference>
<evidence type="ECO:0000313" key="2">
    <source>
        <dbReference type="EMBL" id="TCP44052.1"/>
    </source>
</evidence>
<dbReference type="EMBL" id="SLXP01000001">
    <property type="protein sequence ID" value="TCP44052.1"/>
    <property type="molecule type" value="Genomic_DNA"/>
</dbReference>
<protein>
    <recommendedName>
        <fullName evidence="4">Lipoprotein</fullName>
    </recommendedName>
</protein>
<name>A0A4R2Q5I0_9RHOB</name>
<evidence type="ECO:0000256" key="1">
    <source>
        <dbReference type="SAM" id="SignalP"/>
    </source>
</evidence>
<gene>
    <name evidence="2" type="ORF">EV662_101138</name>
</gene>
<accession>A0A4R2Q5I0</accession>
<feature type="signal peptide" evidence="1">
    <location>
        <begin position="1"/>
        <end position="21"/>
    </location>
</feature>
<feature type="chain" id="PRO_5020652550" description="Lipoprotein" evidence="1">
    <location>
        <begin position="22"/>
        <end position="43"/>
    </location>
</feature>
<organism evidence="2 3">
    <name type="scientific">Rhodovulum marinum</name>
    <dbReference type="NCBI Taxonomy" id="320662"/>
    <lineage>
        <taxon>Bacteria</taxon>
        <taxon>Pseudomonadati</taxon>
        <taxon>Pseudomonadota</taxon>
        <taxon>Alphaproteobacteria</taxon>
        <taxon>Rhodobacterales</taxon>
        <taxon>Paracoccaceae</taxon>
        <taxon>Rhodovulum</taxon>
    </lineage>
</organism>